<dbReference type="InterPro" id="IPR008772">
    <property type="entry name" value="Phosphonate_metab_PhnH"/>
</dbReference>
<dbReference type="RefSeq" id="WP_132295191.1">
    <property type="nucleotide sequence ID" value="NZ_SKBM01000030.1"/>
</dbReference>
<evidence type="ECO:0000313" key="1">
    <source>
        <dbReference type="EMBL" id="TCZ55004.1"/>
    </source>
</evidence>
<evidence type="ECO:0000313" key="2">
    <source>
        <dbReference type="Proteomes" id="UP000295023"/>
    </source>
</evidence>
<dbReference type="PIRSF" id="PIRSF020680">
    <property type="entry name" value="PhnH"/>
    <property type="match status" value="1"/>
</dbReference>
<sequence length="192" mass="19898">MSATLTAGFADPALDAQRCFRAVLEAMARPGRVQRIAAGPEAPPPLGPAAATVLLTLADADTPVWLDAGPQAAAWLRFHAGCPIVAAPGEAGFALACGAPPPLHDLAPGSEEEPQRSATLILQVAFLAEEGGWRLTGPGIEHEHRLRVDGAPPGFAADWAGNRALFPRGIDLILCAGDRLAALPRTTRLEIG</sequence>
<dbReference type="OrthoDB" id="9814509at2"/>
<organism evidence="1 2">
    <name type="scientific">Roseicella aquatilis</name>
    <dbReference type="NCBI Taxonomy" id="2527868"/>
    <lineage>
        <taxon>Bacteria</taxon>
        <taxon>Pseudomonadati</taxon>
        <taxon>Pseudomonadota</taxon>
        <taxon>Alphaproteobacteria</taxon>
        <taxon>Acetobacterales</taxon>
        <taxon>Roseomonadaceae</taxon>
        <taxon>Roseicella</taxon>
    </lineage>
</organism>
<keyword evidence="2" id="KW-1185">Reference proteome</keyword>
<accession>A0A4R4D420</accession>
<dbReference type="GO" id="GO:0019634">
    <property type="term" value="P:organic phosphonate metabolic process"/>
    <property type="evidence" value="ECO:0007669"/>
    <property type="project" value="InterPro"/>
</dbReference>
<reference evidence="1 2" key="1">
    <citation type="submission" date="2019-03" db="EMBL/GenBank/DDBJ databases">
        <title>Paracraurococcus aquatilis NE82 genome sequence.</title>
        <authorList>
            <person name="Zhao Y."/>
            <person name="Du Z."/>
        </authorList>
    </citation>
    <scope>NUCLEOTIDE SEQUENCE [LARGE SCALE GENOMIC DNA]</scope>
    <source>
        <strain evidence="1 2">NE82</strain>
    </source>
</reference>
<dbReference type="Proteomes" id="UP000295023">
    <property type="component" value="Unassembled WGS sequence"/>
</dbReference>
<comment type="caution">
    <text evidence="1">The sequence shown here is derived from an EMBL/GenBank/DDBJ whole genome shotgun (WGS) entry which is preliminary data.</text>
</comment>
<dbReference type="NCBIfam" id="TIGR03292">
    <property type="entry name" value="PhnH_redo"/>
    <property type="match status" value="1"/>
</dbReference>
<gene>
    <name evidence="1" type="primary">phnH</name>
    <name evidence="1" type="ORF">EXY23_22665</name>
</gene>
<dbReference type="AlphaFoldDB" id="A0A4R4D420"/>
<dbReference type="EMBL" id="SKBM01000030">
    <property type="protein sequence ID" value="TCZ55004.1"/>
    <property type="molecule type" value="Genomic_DNA"/>
</dbReference>
<dbReference type="Pfam" id="PF05845">
    <property type="entry name" value="PhnH"/>
    <property type="match status" value="1"/>
</dbReference>
<keyword evidence="1" id="KW-0456">Lyase</keyword>
<dbReference type="SUPFAM" id="SSF159709">
    <property type="entry name" value="PhnH-like"/>
    <property type="match status" value="1"/>
</dbReference>
<dbReference type="GO" id="GO:0016829">
    <property type="term" value="F:lyase activity"/>
    <property type="evidence" value="ECO:0007669"/>
    <property type="project" value="UniProtKB-KW"/>
</dbReference>
<protein>
    <submittedName>
        <fullName evidence="1">Phosphonate C-P lyase system protein PhnH</fullName>
    </submittedName>
</protein>
<proteinExistence type="predicted"/>
<name>A0A4R4D420_9PROT</name>
<dbReference type="InterPro" id="IPR038058">
    <property type="entry name" value="PhnH-like_sp"/>
</dbReference>
<dbReference type="Gene3D" id="3.40.50.11310">
    <property type="entry name" value="Bacterial phosphonate metabolism protein PhnH"/>
    <property type="match status" value="1"/>
</dbReference>